<evidence type="ECO:0000313" key="5">
    <source>
        <dbReference type="Proteomes" id="UP001152797"/>
    </source>
</evidence>
<dbReference type="AlphaFoldDB" id="A0A9P1D1X7"/>
<feature type="chain" id="PRO_5043271016" evidence="2">
    <location>
        <begin position="22"/>
        <end position="430"/>
    </location>
</feature>
<dbReference type="OrthoDB" id="10589286at2759"/>
<dbReference type="EMBL" id="CAMXCT010003000">
    <property type="protein sequence ID" value="CAI4001760.1"/>
    <property type="molecule type" value="Genomic_DNA"/>
</dbReference>
<dbReference type="EMBL" id="CAMXCT020003000">
    <property type="protein sequence ID" value="CAL1155135.1"/>
    <property type="molecule type" value="Genomic_DNA"/>
</dbReference>
<protein>
    <submittedName>
        <fullName evidence="3">Uncharacterized protein</fullName>
    </submittedName>
</protein>
<comment type="caution">
    <text evidence="3">The sequence shown here is derived from an EMBL/GenBank/DDBJ whole genome shotgun (WGS) entry which is preliminary data.</text>
</comment>
<evidence type="ECO:0000256" key="1">
    <source>
        <dbReference type="SAM" id="MobiDB-lite"/>
    </source>
</evidence>
<evidence type="ECO:0000313" key="3">
    <source>
        <dbReference type="EMBL" id="CAI4001760.1"/>
    </source>
</evidence>
<organism evidence="3">
    <name type="scientific">Cladocopium goreaui</name>
    <dbReference type="NCBI Taxonomy" id="2562237"/>
    <lineage>
        <taxon>Eukaryota</taxon>
        <taxon>Sar</taxon>
        <taxon>Alveolata</taxon>
        <taxon>Dinophyceae</taxon>
        <taxon>Suessiales</taxon>
        <taxon>Symbiodiniaceae</taxon>
        <taxon>Cladocopium</taxon>
    </lineage>
</organism>
<feature type="signal peptide" evidence="2">
    <location>
        <begin position="1"/>
        <end position="21"/>
    </location>
</feature>
<keyword evidence="5" id="KW-1185">Reference proteome</keyword>
<gene>
    <name evidence="3" type="ORF">C1SCF055_LOCUS27776</name>
</gene>
<reference evidence="4 5" key="2">
    <citation type="submission" date="2024-05" db="EMBL/GenBank/DDBJ databases">
        <authorList>
            <person name="Chen Y."/>
            <person name="Shah S."/>
            <person name="Dougan E. K."/>
            <person name="Thang M."/>
            <person name="Chan C."/>
        </authorList>
    </citation>
    <scope>NUCLEOTIDE SEQUENCE [LARGE SCALE GENOMIC DNA]</scope>
</reference>
<name>A0A9P1D1X7_9DINO</name>
<reference evidence="3" key="1">
    <citation type="submission" date="2022-10" db="EMBL/GenBank/DDBJ databases">
        <authorList>
            <person name="Chen Y."/>
            <person name="Dougan E. K."/>
            <person name="Chan C."/>
            <person name="Rhodes N."/>
            <person name="Thang M."/>
        </authorList>
    </citation>
    <scope>NUCLEOTIDE SEQUENCE</scope>
</reference>
<dbReference type="EMBL" id="CAMXCT030003000">
    <property type="protein sequence ID" value="CAL4789072.1"/>
    <property type="molecule type" value="Genomic_DNA"/>
</dbReference>
<dbReference type="Proteomes" id="UP001152797">
    <property type="component" value="Unassembled WGS sequence"/>
</dbReference>
<evidence type="ECO:0000313" key="4">
    <source>
        <dbReference type="EMBL" id="CAL4789072.1"/>
    </source>
</evidence>
<accession>A0A9P1D1X7</accession>
<sequence>MSRRSGPLWVSVLVAVGFALGAVNFCSPWHPRPRRLGCQRGAIVSQTVSEDTDLLPKSHISGALQRVLGRDVFKSETPFFYRTTGTKSFYYGLLRIPALPKKNPDGSNYIPARPFHYCSGRGRTLEDAEQDAARKALAVIRRADSEVARWLSWSASTSKQALEVLAAELADARETDGKARMRLNRALAVLHGRTIKAHEIRYFTKDDPDSCHVVLRLPWKQNRTYYFEGSGLTSLDAKESAAEAALRILRPMTSKIEAELPWRGKQSERNVTQTPQEAALNKKVPAKIRLYQLLDLAMRRTGRVLHQNDLVYSCRPVVDKDEAENEDVKVWQSATTEVMLRVPPLQPDGDDLTFSKRVPAWRKPPPPDSEHFRNPQKKKQFYDLRAESRRSFLEAQQAVADVAVEELLELLPSDFFEAAAESSEKVMLQS</sequence>
<evidence type="ECO:0000256" key="2">
    <source>
        <dbReference type="SAM" id="SignalP"/>
    </source>
</evidence>
<proteinExistence type="predicted"/>
<keyword evidence="2" id="KW-0732">Signal</keyword>
<feature type="region of interest" description="Disordered" evidence="1">
    <location>
        <begin position="345"/>
        <end position="377"/>
    </location>
</feature>